<feature type="domain" description="Glycoside hydrolase family 9" evidence="11">
    <location>
        <begin position="59"/>
        <end position="518"/>
    </location>
</feature>
<dbReference type="EC" id="3.2.1.4" evidence="9"/>
<evidence type="ECO:0000256" key="9">
    <source>
        <dbReference type="RuleBase" id="RU361166"/>
    </source>
</evidence>
<keyword evidence="4 9" id="KW-0136">Cellulose degradation</keyword>
<keyword evidence="5 8" id="KW-0119">Carbohydrate metabolism</keyword>
<evidence type="ECO:0000313" key="13">
    <source>
        <dbReference type="RefSeq" id="XP_020995426.2"/>
    </source>
</evidence>
<dbReference type="KEGG" id="adu:107482581"/>
<dbReference type="InterPro" id="IPR018221">
    <property type="entry name" value="Glyco_hydro_9_His_AS"/>
</dbReference>
<name>A0A6P5NHF3_ARADU</name>
<evidence type="ECO:0000256" key="10">
    <source>
        <dbReference type="SAM" id="Phobius"/>
    </source>
</evidence>
<organism evidence="12 13">
    <name type="scientific">Arachis duranensis</name>
    <name type="common">Wild peanut</name>
    <dbReference type="NCBI Taxonomy" id="130453"/>
    <lineage>
        <taxon>Eukaryota</taxon>
        <taxon>Viridiplantae</taxon>
        <taxon>Streptophyta</taxon>
        <taxon>Embryophyta</taxon>
        <taxon>Tracheophyta</taxon>
        <taxon>Spermatophyta</taxon>
        <taxon>Magnoliopsida</taxon>
        <taxon>eudicotyledons</taxon>
        <taxon>Gunneridae</taxon>
        <taxon>Pentapetalae</taxon>
        <taxon>rosids</taxon>
        <taxon>fabids</taxon>
        <taxon>Fabales</taxon>
        <taxon>Fabaceae</taxon>
        <taxon>Papilionoideae</taxon>
        <taxon>50 kb inversion clade</taxon>
        <taxon>dalbergioids sensu lato</taxon>
        <taxon>Dalbergieae</taxon>
        <taxon>Pterocarpus clade</taxon>
        <taxon>Arachis</taxon>
    </lineage>
</organism>
<dbReference type="GO" id="GO:0008810">
    <property type="term" value="F:cellulase activity"/>
    <property type="evidence" value="ECO:0007669"/>
    <property type="project" value="UniProtKB-EC"/>
</dbReference>
<keyword evidence="10" id="KW-0472">Membrane</keyword>
<evidence type="ECO:0000256" key="2">
    <source>
        <dbReference type="ARBA" id="ARBA00007072"/>
    </source>
</evidence>
<evidence type="ECO:0000256" key="8">
    <source>
        <dbReference type="PROSITE-ProRule" id="PRU10059"/>
    </source>
</evidence>
<evidence type="ECO:0000313" key="12">
    <source>
        <dbReference type="Proteomes" id="UP000515211"/>
    </source>
</evidence>
<keyword evidence="10" id="KW-0812">Transmembrane</keyword>
<comment type="catalytic activity">
    <reaction evidence="1 9">
        <text>Endohydrolysis of (1-&gt;4)-beta-D-glucosidic linkages in cellulose, lichenin and cereal beta-D-glucans.</text>
        <dbReference type="EC" id="3.2.1.4"/>
    </reaction>
</comment>
<evidence type="ECO:0000256" key="5">
    <source>
        <dbReference type="ARBA" id="ARBA00023277"/>
    </source>
</evidence>
<evidence type="ECO:0000256" key="3">
    <source>
        <dbReference type="ARBA" id="ARBA00022801"/>
    </source>
</evidence>
<evidence type="ECO:0000256" key="7">
    <source>
        <dbReference type="ARBA" id="ARBA00023326"/>
    </source>
</evidence>
<feature type="active site" evidence="8">
    <location>
        <position position="447"/>
    </location>
</feature>
<gene>
    <name evidence="13" type="primary">LOC107482581</name>
</gene>
<keyword evidence="10" id="KW-1133">Transmembrane helix</keyword>
<dbReference type="RefSeq" id="XP_020995426.2">
    <property type="nucleotide sequence ID" value="XM_021139767.2"/>
</dbReference>
<dbReference type="Proteomes" id="UP000515211">
    <property type="component" value="Chromosome 4"/>
</dbReference>
<evidence type="ECO:0000256" key="1">
    <source>
        <dbReference type="ARBA" id="ARBA00000966"/>
    </source>
</evidence>
<keyword evidence="3 8" id="KW-0378">Hydrolase</keyword>
<feature type="transmembrane region" description="Helical" evidence="10">
    <location>
        <begin position="16"/>
        <end position="36"/>
    </location>
</feature>
<dbReference type="AlphaFoldDB" id="A0A6P5NHF3"/>
<sequence length="531" mass="59346">MEEKVAKKKNVGALCWWLTVSMIGMVVVGAGVLLLLKKLRHHASPQTLSTLPTNIVQKYASALELSLQFFDVQKSGKLQNNRIPWRGDSSLKDGKEAGLDLSKGMYDAGDLMKFGFPMAFTATMLSWSILEYGNRMEAVKQLQYAQDSLKWITDYLINAHPFEDVLYIQVGDPEVDHNCWERPEHTSEKRPVIEVNSSYPGTEVAAETAAAMASASLVFKNLDPAYSRILLAHAQQLFTFADTFKCSYTVSIPQVKPFYKSSGFGDELLWAATWLYHATKDPSYLNYVTLQNAKAFANFGAFSWFSWDDKHAAIQVLLSRINFFGAKDITIDEDLDLQMYRETAEIVICTLLPDSPTATTMRTKSGLIWLQPWNSLQHAVAFAFLAVVYSDYMLTSQTEALYCSGKLYKPLDLRKFAISQAEYVLGENPLKMSYLVGYGSHYPKYVHHRGSSIPVNATEIGCKVGFKKWYASPKPNPNVPFGALVGGPFFNETYNDLRNNSMQAEPTTYNSALFVALLSGLVATSSVVTSF</sequence>
<comment type="similarity">
    <text evidence="2 8 9">Belongs to the glycosyl hydrolase 9 (cellulase E) family.</text>
</comment>
<evidence type="ECO:0000256" key="6">
    <source>
        <dbReference type="ARBA" id="ARBA00023295"/>
    </source>
</evidence>
<reference evidence="12" key="1">
    <citation type="journal article" date="2016" name="Nat. Genet.">
        <title>The genome sequences of Arachis duranensis and Arachis ipaensis, the diploid ancestors of cultivated peanut.</title>
        <authorList>
            <person name="Bertioli D.J."/>
            <person name="Cannon S.B."/>
            <person name="Froenicke L."/>
            <person name="Huang G."/>
            <person name="Farmer A.D."/>
            <person name="Cannon E.K."/>
            <person name="Liu X."/>
            <person name="Gao D."/>
            <person name="Clevenger J."/>
            <person name="Dash S."/>
            <person name="Ren L."/>
            <person name="Moretzsohn M.C."/>
            <person name="Shirasawa K."/>
            <person name="Huang W."/>
            <person name="Vidigal B."/>
            <person name="Abernathy B."/>
            <person name="Chu Y."/>
            <person name="Niederhuth C.E."/>
            <person name="Umale P."/>
            <person name="Araujo A.C."/>
            <person name="Kozik A."/>
            <person name="Kim K.D."/>
            <person name="Burow M.D."/>
            <person name="Varshney R.K."/>
            <person name="Wang X."/>
            <person name="Zhang X."/>
            <person name="Barkley N."/>
            <person name="Guimaraes P.M."/>
            <person name="Isobe S."/>
            <person name="Guo B."/>
            <person name="Liao B."/>
            <person name="Stalker H.T."/>
            <person name="Schmitz R.J."/>
            <person name="Scheffler B.E."/>
            <person name="Leal-Bertioli S.C."/>
            <person name="Xun X."/>
            <person name="Jackson S.A."/>
            <person name="Michelmore R."/>
            <person name="Ozias-Akins P."/>
        </authorList>
    </citation>
    <scope>NUCLEOTIDE SEQUENCE [LARGE SCALE GENOMIC DNA]</scope>
    <source>
        <strain evidence="12">cv. V14167</strain>
    </source>
</reference>
<dbReference type="FunFam" id="1.50.10.10:FF:000020">
    <property type="entry name" value="Endoglucanase"/>
    <property type="match status" value="1"/>
</dbReference>
<reference evidence="13" key="2">
    <citation type="submission" date="2025-08" db="UniProtKB">
        <authorList>
            <consortium name="RefSeq"/>
        </authorList>
    </citation>
    <scope>IDENTIFICATION</scope>
    <source>
        <tissue evidence="13">Whole plant</tissue>
    </source>
</reference>
<evidence type="ECO:0000256" key="4">
    <source>
        <dbReference type="ARBA" id="ARBA00023001"/>
    </source>
</evidence>
<keyword evidence="12" id="KW-1185">Reference proteome</keyword>
<dbReference type="PANTHER" id="PTHR22298">
    <property type="entry name" value="ENDO-1,4-BETA-GLUCANASE"/>
    <property type="match status" value="1"/>
</dbReference>
<dbReference type="GeneID" id="107482581"/>
<proteinExistence type="inferred from homology"/>
<dbReference type="GO" id="GO:0030245">
    <property type="term" value="P:cellulose catabolic process"/>
    <property type="evidence" value="ECO:0007669"/>
    <property type="project" value="UniProtKB-KW"/>
</dbReference>
<protein>
    <recommendedName>
        <fullName evidence="9">Endoglucanase</fullName>
        <ecNumber evidence="9">3.2.1.4</ecNumber>
    </recommendedName>
</protein>
<dbReference type="Gene3D" id="1.50.10.10">
    <property type="match status" value="1"/>
</dbReference>
<dbReference type="InterPro" id="IPR008928">
    <property type="entry name" value="6-hairpin_glycosidase_sf"/>
</dbReference>
<evidence type="ECO:0000259" key="11">
    <source>
        <dbReference type="Pfam" id="PF00759"/>
    </source>
</evidence>
<dbReference type="PROSITE" id="PS00592">
    <property type="entry name" value="GH9_2"/>
    <property type="match status" value="1"/>
</dbReference>
<dbReference type="Pfam" id="PF00759">
    <property type="entry name" value="Glyco_hydro_9"/>
    <property type="match status" value="1"/>
</dbReference>
<keyword evidence="7 8" id="KW-0624">Polysaccharide degradation</keyword>
<keyword evidence="6 8" id="KW-0326">Glycosidase</keyword>
<dbReference type="SUPFAM" id="SSF48208">
    <property type="entry name" value="Six-hairpin glycosidases"/>
    <property type="match status" value="1"/>
</dbReference>
<dbReference type="InterPro" id="IPR001701">
    <property type="entry name" value="Glyco_hydro_9"/>
</dbReference>
<accession>A0A6P5NHF3</accession>
<dbReference type="InterPro" id="IPR012341">
    <property type="entry name" value="6hp_glycosidase-like_sf"/>
</dbReference>